<dbReference type="Proteomes" id="UP000239430">
    <property type="component" value="Unassembled WGS sequence"/>
</dbReference>
<dbReference type="EMBL" id="PVXL01000040">
    <property type="protein sequence ID" value="PRR73505.1"/>
    <property type="molecule type" value="Genomic_DNA"/>
</dbReference>
<dbReference type="Gene3D" id="1.20.1630.10">
    <property type="entry name" value="Formate dehydrogenase/DMSO reductase domain"/>
    <property type="match status" value="1"/>
</dbReference>
<reference evidence="8 9" key="1">
    <citation type="submission" date="2018-03" db="EMBL/GenBank/DDBJ databases">
        <title>Genome sequence of Moorella stamsii DSM 26217.</title>
        <authorList>
            <person name="Poehlein A."/>
            <person name="Daniel R."/>
        </authorList>
    </citation>
    <scope>NUCLEOTIDE SEQUENCE [LARGE SCALE GENOMIC DNA]</scope>
    <source>
        <strain evidence="9">DSM 26217</strain>
    </source>
</reference>
<evidence type="ECO:0000256" key="4">
    <source>
        <dbReference type="ARBA" id="ARBA00022692"/>
    </source>
</evidence>
<feature type="transmembrane region" description="Helical" evidence="7">
    <location>
        <begin position="307"/>
        <end position="328"/>
    </location>
</feature>
<evidence type="ECO:0000313" key="8">
    <source>
        <dbReference type="EMBL" id="PRR73505.1"/>
    </source>
</evidence>
<dbReference type="InterPro" id="IPR005614">
    <property type="entry name" value="NrfD-like"/>
</dbReference>
<keyword evidence="4 7" id="KW-0812">Transmembrane</keyword>
<comment type="caution">
    <text evidence="8">The sequence shown here is derived from an EMBL/GenBank/DDBJ whole genome shotgun (WGS) entry which is preliminary data.</text>
</comment>
<keyword evidence="6 7" id="KW-0472">Membrane</keyword>
<keyword evidence="5 7" id="KW-1133">Transmembrane helix</keyword>
<evidence type="ECO:0000256" key="1">
    <source>
        <dbReference type="ARBA" id="ARBA00004651"/>
    </source>
</evidence>
<evidence type="ECO:0000256" key="3">
    <source>
        <dbReference type="ARBA" id="ARBA00022475"/>
    </source>
</evidence>
<proteinExistence type="inferred from homology"/>
<feature type="transmembrane region" description="Helical" evidence="7">
    <location>
        <begin position="77"/>
        <end position="95"/>
    </location>
</feature>
<evidence type="ECO:0000256" key="7">
    <source>
        <dbReference type="SAM" id="Phobius"/>
    </source>
</evidence>
<feature type="transmembrane region" description="Helical" evidence="7">
    <location>
        <begin position="194"/>
        <end position="220"/>
    </location>
</feature>
<feature type="transmembrane region" description="Helical" evidence="7">
    <location>
        <begin position="115"/>
        <end position="136"/>
    </location>
</feature>
<keyword evidence="3" id="KW-1003">Cell membrane</keyword>
<feature type="transmembrane region" description="Helical" evidence="7">
    <location>
        <begin position="277"/>
        <end position="295"/>
    </location>
</feature>
<dbReference type="RefSeq" id="WP_054938129.1">
    <property type="nucleotide sequence ID" value="NZ_PVXL01000040.1"/>
</dbReference>
<feature type="transmembrane region" description="Helical" evidence="7">
    <location>
        <begin position="232"/>
        <end position="257"/>
    </location>
</feature>
<evidence type="ECO:0000256" key="6">
    <source>
        <dbReference type="ARBA" id="ARBA00023136"/>
    </source>
</evidence>
<dbReference type="PANTHER" id="PTHR34856">
    <property type="entry name" value="PROTEIN NRFD"/>
    <property type="match status" value="1"/>
</dbReference>
<evidence type="ECO:0000256" key="5">
    <source>
        <dbReference type="ARBA" id="ARBA00022989"/>
    </source>
</evidence>
<comment type="subcellular location">
    <subcellularLocation>
        <location evidence="1">Cell membrane</location>
        <topology evidence="1">Multi-pass membrane protein</topology>
    </subcellularLocation>
</comment>
<gene>
    <name evidence="8" type="primary">ttrC</name>
    <name evidence="8" type="ORF">MOST_13530</name>
</gene>
<feature type="transmembrane region" description="Helical" evidence="7">
    <location>
        <begin position="356"/>
        <end position="379"/>
    </location>
</feature>
<name>A0A9X7J3C0_9FIRM</name>
<dbReference type="AlphaFoldDB" id="A0A9X7J3C0"/>
<feature type="transmembrane region" description="Helical" evidence="7">
    <location>
        <begin position="43"/>
        <end position="65"/>
    </location>
</feature>
<evidence type="ECO:0000256" key="2">
    <source>
        <dbReference type="ARBA" id="ARBA00008929"/>
    </source>
</evidence>
<organism evidence="8 9">
    <name type="scientific">Neomoorella stamsii</name>
    <dbReference type="NCBI Taxonomy" id="1266720"/>
    <lineage>
        <taxon>Bacteria</taxon>
        <taxon>Bacillati</taxon>
        <taxon>Bacillota</taxon>
        <taxon>Clostridia</taxon>
        <taxon>Neomoorellales</taxon>
        <taxon>Neomoorellaceae</taxon>
        <taxon>Neomoorella</taxon>
    </lineage>
</organism>
<sequence length="397" mass="43558">MKKTTWLFVVAALVVGGIGLYQRLAFGHAAAGYSSPIPWGLWVATYIFLIGLSAGAFLLSTLVYVFRIKEIESLGRLALLTALATLIAALVTIWLDLGQMGRFWRVFASPNFHSAMAWMVWLYTAYFLLLLAELFFALRGDLIANPSQEMSARDKRILKILGIIGIPLAVTFHGGVGTLFAVVQARPYWNTSLFPILFLVSALSSGSALLTFVVAFVWPDKTSQKFKGALKFLARVVVGLLLIDLLFELAEFIVGTYATAPAHSLPYHLILFGRNWWVFWLVHLLIGAVIPIVLLTGKNPSANRIGWGALLIVLGFLGVRYNIVIPGLEVPLFPTLPKAYIEAKLNYIYAPTLNEWLVTLFTIALGTAIFLLGIAILPVTKVQALPGKRTGGVVDEP</sequence>
<dbReference type="Pfam" id="PF03916">
    <property type="entry name" value="NrfD"/>
    <property type="match status" value="1"/>
</dbReference>
<dbReference type="PANTHER" id="PTHR34856:SF2">
    <property type="entry name" value="PROTEIN NRFD"/>
    <property type="match status" value="1"/>
</dbReference>
<dbReference type="GO" id="GO:0005886">
    <property type="term" value="C:plasma membrane"/>
    <property type="evidence" value="ECO:0007669"/>
    <property type="project" value="UniProtKB-SubCell"/>
</dbReference>
<comment type="similarity">
    <text evidence="2">Belongs to the NrfD family.</text>
</comment>
<protein>
    <submittedName>
        <fullName evidence="8">Tetrathionate reductase subunit C</fullName>
    </submittedName>
</protein>
<accession>A0A9X7J3C0</accession>
<dbReference type="InterPro" id="IPR052049">
    <property type="entry name" value="Electron_transfer_protein"/>
</dbReference>
<keyword evidence="9" id="KW-1185">Reference proteome</keyword>
<evidence type="ECO:0000313" key="9">
    <source>
        <dbReference type="Proteomes" id="UP000239430"/>
    </source>
</evidence>
<feature type="transmembrane region" description="Helical" evidence="7">
    <location>
        <begin position="157"/>
        <end position="182"/>
    </location>
</feature>